<dbReference type="STRING" id="457570.Nther_0045"/>
<dbReference type="Pfam" id="PF03330">
    <property type="entry name" value="DPBB_1"/>
    <property type="match status" value="1"/>
</dbReference>
<comment type="similarity">
    <text evidence="4 5">Belongs to the RlpA family.</text>
</comment>
<dbReference type="EMBL" id="CP001034">
    <property type="protein sequence ID" value="ACB83644.1"/>
    <property type="molecule type" value="Genomic_DNA"/>
</dbReference>
<dbReference type="Pfam" id="PF07501">
    <property type="entry name" value="G5"/>
    <property type="match status" value="1"/>
</dbReference>
<dbReference type="InterPro" id="IPR034718">
    <property type="entry name" value="RlpA"/>
</dbReference>
<keyword evidence="8" id="KW-1185">Reference proteome</keyword>
<dbReference type="PANTHER" id="PTHR34183">
    <property type="entry name" value="ENDOLYTIC PEPTIDOGLYCAN TRANSGLYCOSYLASE RLPA"/>
    <property type="match status" value="1"/>
</dbReference>
<evidence type="ECO:0000313" key="7">
    <source>
        <dbReference type="EMBL" id="ACB83644.1"/>
    </source>
</evidence>
<dbReference type="PANTHER" id="PTHR34183:SF1">
    <property type="entry name" value="ENDOLYTIC PEPTIDOGLYCAN TRANSGLYCOSYLASE RLPA"/>
    <property type="match status" value="1"/>
</dbReference>
<evidence type="ECO:0000256" key="3">
    <source>
        <dbReference type="ARBA" id="ARBA00023316"/>
    </source>
</evidence>
<gene>
    <name evidence="4" type="primary">rlpA</name>
    <name evidence="7" type="ordered locus">Nther_0045</name>
</gene>
<dbReference type="InterPro" id="IPR009009">
    <property type="entry name" value="RlpA-like_DPBB"/>
</dbReference>
<dbReference type="HOGENOM" id="CLU_982910_0_0_9"/>
<dbReference type="GO" id="GO:0071555">
    <property type="term" value="P:cell wall organization"/>
    <property type="evidence" value="ECO:0007669"/>
    <property type="project" value="UniProtKB-KW"/>
</dbReference>
<organism evidence="7 8">
    <name type="scientific">Natranaerobius thermophilus (strain ATCC BAA-1301 / DSM 18059 / JW/NM-WN-LF)</name>
    <dbReference type="NCBI Taxonomy" id="457570"/>
    <lineage>
        <taxon>Bacteria</taxon>
        <taxon>Bacillati</taxon>
        <taxon>Bacillota</taxon>
        <taxon>Clostridia</taxon>
        <taxon>Natranaerobiales</taxon>
        <taxon>Natranaerobiaceae</taxon>
        <taxon>Natranaerobius</taxon>
    </lineage>
</organism>
<dbReference type="RefSeq" id="WP_012446535.1">
    <property type="nucleotide sequence ID" value="NC_010718.1"/>
</dbReference>
<keyword evidence="2 4" id="KW-0456">Lyase</keyword>
<accession>B2A3L8</accession>
<dbReference type="GO" id="GO:0000270">
    <property type="term" value="P:peptidoglycan metabolic process"/>
    <property type="evidence" value="ECO:0007669"/>
    <property type="project" value="UniProtKB-UniRule"/>
</dbReference>
<dbReference type="Proteomes" id="UP000001683">
    <property type="component" value="Chromosome"/>
</dbReference>
<dbReference type="CDD" id="cd22268">
    <property type="entry name" value="DPBB_RlpA-like"/>
    <property type="match status" value="1"/>
</dbReference>
<dbReference type="SMART" id="SM01208">
    <property type="entry name" value="G5"/>
    <property type="match status" value="1"/>
</dbReference>
<dbReference type="GO" id="GO:0008932">
    <property type="term" value="F:lytic endotransglycosylase activity"/>
    <property type="evidence" value="ECO:0007669"/>
    <property type="project" value="UniProtKB-UniRule"/>
</dbReference>
<dbReference type="InterPro" id="IPR036908">
    <property type="entry name" value="RlpA-like_sf"/>
</dbReference>
<evidence type="ECO:0000256" key="1">
    <source>
        <dbReference type="ARBA" id="ARBA00022729"/>
    </source>
</evidence>
<dbReference type="SUPFAM" id="SSF50685">
    <property type="entry name" value="Barwin-like endoglucanases"/>
    <property type="match status" value="1"/>
</dbReference>
<dbReference type="Gene3D" id="2.40.40.10">
    <property type="entry name" value="RlpA-like domain"/>
    <property type="match status" value="1"/>
</dbReference>
<dbReference type="NCBIfam" id="TIGR00413">
    <property type="entry name" value="rlpA"/>
    <property type="match status" value="1"/>
</dbReference>
<feature type="domain" description="G5" evidence="6">
    <location>
        <begin position="89"/>
        <end position="168"/>
    </location>
</feature>
<proteinExistence type="inferred from homology"/>
<sequence>MKTMRISLLFGLFLLFLQMDSGALVMEQEYQVEVVIDGEKTDELTVKGKPEQENLIEKIDLELDDQDEVKLTELKADNSDQDIYWRLEINEWRTETEEQVEILPYGEETRENDQLLKGKTRKIQEGQRGSRIKEIRSEYLGDELINEEKNYDVIELPQTEIIEKGTYEPPGYSYIEDKEVIEVKGTETGEASWYGARFHGNRTFSGEIYDMYDLTAAHPSLPMNSLVHVEFPVTGESVIVRINDRGPHVGGRIIDLSKQAAEKIGLAPHGVGDVKVKVLENDN</sequence>
<dbReference type="InParanoid" id="B2A3L8"/>
<keyword evidence="3 4" id="KW-0961">Cell wall biogenesis/degradation</keyword>
<reference evidence="7 8" key="1">
    <citation type="submission" date="2008-04" db="EMBL/GenBank/DDBJ databases">
        <title>Complete sequence of chromosome of Natranaerobius thermophilus JW/NM-WN-LF.</title>
        <authorList>
            <consortium name="US DOE Joint Genome Institute"/>
            <person name="Copeland A."/>
            <person name="Lucas S."/>
            <person name="Lapidus A."/>
            <person name="Glavina del Rio T."/>
            <person name="Dalin E."/>
            <person name="Tice H."/>
            <person name="Bruce D."/>
            <person name="Goodwin L."/>
            <person name="Pitluck S."/>
            <person name="Chertkov O."/>
            <person name="Brettin T."/>
            <person name="Detter J.C."/>
            <person name="Han C."/>
            <person name="Kuske C.R."/>
            <person name="Schmutz J."/>
            <person name="Larimer F."/>
            <person name="Land M."/>
            <person name="Hauser L."/>
            <person name="Kyrpides N."/>
            <person name="Lykidis A."/>
            <person name="Mesbah N.M."/>
            <person name="Wiegel J."/>
        </authorList>
    </citation>
    <scope>NUCLEOTIDE SEQUENCE [LARGE SCALE GENOMIC DNA]</scope>
    <source>
        <strain evidence="8">ATCC BAA-1301 / DSM 18059 / JW/NM-WN-LF</strain>
    </source>
</reference>
<dbReference type="KEGG" id="nth:Nther_0045"/>
<dbReference type="InterPro" id="IPR011098">
    <property type="entry name" value="G5_dom"/>
</dbReference>
<comment type="function">
    <text evidence="4">Lytic transglycosylase with a strong preference for naked glycan strands that lack stem peptides.</text>
</comment>
<reference evidence="7 8" key="2">
    <citation type="journal article" date="2011" name="J. Bacteriol.">
        <title>Complete genome sequence of the anaerobic, halophilic alkalithermophile Natranaerobius thermophilus JW/NM-WN-LF.</title>
        <authorList>
            <person name="Zhao B."/>
            <person name="Mesbah N.M."/>
            <person name="Dalin E."/>
            <person name="Goodwin L."/>
            <person name="Nolan M."/>
            <person name="Pitluck S."/>
            <person name="Chertkov O."/>
            <person name="Brettin T.S."/>
            <person name="Han J."/>
            <person name="Larimer F.W."/>
            <person name="Land M.L."/>
            <person name="Hauser L."/>
            <person name="Kyrpides N."/>
            <person name="Wiegel J."/>
        </authorList>
    </citation>
    <scope>NUCLEOTIDE SEQUENCE [LARGE SCALE GENOMIC DNA]</scope>
    <source>
        <strain evidence="8">ATCC BAA-1301 / DSM 18059 / JW/NM-WN-LF</strain>
    </source>
</reference>
<dbReference type="EC" id="4.2.2.-" evidence="4"/>
<evidence type="ECO:0000313" key="8">
    <source>
        <dbReference type="Proteomes" id="UP000001683"/>
    </source>
</evidence>
<dbReference type="HAMAP" id="MF_02071">
    <property type="entry name" value="RlpA"/>
    <property type="match status" value="1"/>
</dbReference>
<evidence type="ECO:0000256" key="4">
    <source>
        <dbReference type="HAMAP-Rule" id="MF_02071"/>
    </source>
</evidence>
<evidence type="ECO:0000256" key="5">
    <source>
        <dbReference type="RuleBase" id="RU003495"/>
    </source>
</evidence>
<evidence type="ECO:0000256" key="2">
    <source>
        <dbReference type="ARBA" id="ARBA00023239"/>
    </source>
</evidence>
<name>B2A3L8_NATTJ</name>
<dbReference type="AlphaFoldDB" id="B2A3L8"/>
<keyword evidence="7" id="KW-0449">Lipoprotein</keyword>
<protein>
    <recommendedName>
        <fullName evidence="4">Probable endolytic peptidoglycan transglycosylase RlpA</fullName>
        <ecNumber evidence="4">4.2.2.-</ecNumber>
    </recommendedName>
</protein>
<dbReference type="Gene3D" id="2.20.230.10">
    <property type="entry name" value="Resuscitation-promoting factor rpfb"/>
    <property type="match status" value="1"/>
</dbReference>
<dbReference type="InterPro" id="IPR012997">
    <property type="entry name" value="RplA"/>
</dbReference>
<dbReference type="eggNOG" id="COG0797">
    <property type="taxonomic scope" value="Bacteria"/>
</dbReference>
<dbReference type="eggNOG" id="COG3583">
    <property type="taxonomic scope" value="Bacteria"/>
</dbReference>
<keyword evidence="1" id="KW-0732">Signal</keyword>
<dbReference type="PROSITE" id="PS51109">
    <property type="entry name" value="G5"/>
    <property type="match status" value="1"/>
</dbReference>
<evidence type="ECO:0000259" key="6">
    <source>
        <dbReference type="PROSITE" id="PS51109"/>
    </source>
</evidence>